<protein>
    <submittedName>
        <fullName evidence="1">Uncharacterized protein</fullName>
    </submittedName>
</protein>
<keyword evidence="2" id="KW-1185">Reference proteome</keyword>
<organism evidence="1 2">
    <name type="scientific">Dentipellis fragilis</name>
    <dbReference type="NCBI Taxonomy" id="205917"/>
    <lineage>
        <taxon>Eukaryota</taxon>
        <taxon>Fungi</taxon>
        <taxon>Dikarya</taxon>
        <taxon>Basidiomycota</taxon>
        <taxon>Agaricomycotina</taxon>
        <taxon>Agaricomycetes</taxon>
        <taxon>Russulales</taxon>
        <taxon>Hericiaceae</taxon>
        <taxon>Dentipellis</taxon>
    </lineage>
</organism>
<reference evidence="1 2" key="1">
    <citation type="submission" date="2019-02" db="EMBL/GenBank/DDBJ databases">
        <title>Genome sequencing of the rare red list fungi Dentipellis fragilis.</title>
        <authorList>
            <person name="Buettner E."/>
            <person name="Kellner H."/>
        </authorList>
    </citation>
    <scope>NUCLEOTIDE SEQUENCE [LARGE SCALE GENOMIC DNA]</scope>
    <source>
        <strain evidence="1 2">DSM 105465</strain>
    </source>
</reference>
<accession>A0A4Y9YB07</accession>
<dbReference type="OrthoDB" id="6486656at2759"/>
<evidence type="ECO:0000313" key="2">
    <source>
        <dbReference type="Proteomes" id="UP000298327"/>
    </source>
</evidence>
<comment type="caution">
    <text evidence="1">The sequence shown here is derived from an EMBL/GenBank/DDBJ whole genome shotgun (WGS) entry which is preliminary data.</text>
</comment>
<dbReference type="Pfam" id="PF19086">
    <property type="entry name" value="Terpene_syn_C_2"/>
    <property type="match status" value="1"/>
</dbReference>
<dbReference type="Proteomes" id="UP000298327">
    <property type="component" value="Unassembled WGS sequence"/>
</dbReference>
<dbReference type="AlphaFoldDB" id="A0A4Y9YB07"/>
<evidence type="ECO:0000313" key="1">
    <source>
        <dbReference type="EMBL" id="TFY59230.1"/>
    </source>
</evidence>
<proteinExistence type="predicted"/>
<sequence length="343" mass="38740">MSLAYPEISRDRVQPEHLRTGHDLMMLFFVFDEYTDCADAATVRIYADIVMDAIKNTSKPRPKDEVLLGEVARQFWALAEKTSSKTSPQRFIKIFTEYTDSVVDQVIHRDADYIPTVDEFLAVRRRTISVEPPYVPFELGFDLPTEFFEDPRVGKLYRVVIGLVIVGNRESWVTRSADLPANQPPGSPGPPVSYAADYVSLERLAIGYPQDFYHIIKMDYNFPSPRLFKSRSSAALQLKRSQRKHILRRWFSLTLPLVIGSIVPSPTDEHQAPVPDLSIAAVAGNAPEIHAATQQGRSRDANERSMRIRASAPDSPLPYAFNKAGSMGSLMEDDVIVYLDDYR</sequence>
<dbReference type="InterPro" id="IPR008949">
    <property type="entry name" value="Isoprenoid_synthase_dom_sf"/>
</dbReference>
<name>A0A4Y9YB07_9AGAM</name>
<dbReference type="SUPFAM" id="SSF48576">
    <property type="entry name" value="Terpenoid synthases"/>
    <property type="match status" value="1"/>
</dbReference>
<gene>
    <name evidence="1" type="ORF">EVG20_g7866</name>
</gene>
<dbReference type="Gene3D" id="1.10.600.10">
    <property type="entry name" value="Farnesyl Diphosphate Synthase"/>
    <property type="match status" value="1"/>
</dbReference>
<dbReference type="EMBL" id="SEOQ01000632">
    <property type="protein sequence ID" value="TFY59230.1"/>
    <property type="molecule type" value="Genomic_DNA"/>
</dbReference>